<dbReference type="InterPro" id="IPR017451">
    <property type="entry name" value="F-box-assoc_interact_dom"/>
</dbReference>
<evidence type="ECO:0000313" key="3">
    <source>
        <dbReference type="Proteomes" id="UP001443914"/>
    </source>
</evidence>
<reference evidence="2" key="1">
    <citation type="submission" date="2024-03" db="EMBL/GenBank/DDBJ databases">
        <title>WGS assembly of Saponaria officinalis var. Norfolk2.</title>
        <authorList>
            <person name="Jenkins J."/>
            <person name="Shu S."/>
            <person name="Grimwood J."/>
            <person name="Barry K."/>
            <person name="Goodstein D."/>
            <person name="Schmutz J."/>
            <person name="Leebens-Mack J."/>
            <person name="Osbourn A."/>
        </authorList>
    </citation>
    <scope>NUCLEOTIDE SEQUENCE [LARGE SCALE GENOMIC DNA]</scope>
    <source>
        <strain evidence="2">JIC</strain>
    </source>
</reference>
<keyword evidence="3" id="KW-1185">Reference proteome</keyword>
<accession>A0AAW1HIW6</accession>
<dbReference type="AlphaFoldDB" id="A0AAW1HIW6"/>
<gene>
    <name evidence="2" type="ORF">RND81_11G027200</name>
</gene>
<proteinExistence type="predicted"/>
<dbReference type="InterPro" id="IPR013187">
    <property type="entry name" value="F-box-assoc_dom_typ3"/>
</dbReference>
<evidence type="ECO:0000259" key="1">
    <source>
        <dbReference type="Pfam" id="PF08268"/>
    </source>
</evidence>
<dbReference type="PANTHER" id="PTHR31111">
    <property type="entry name" value="BNAA05G37150D PROTEIN-RELATED"/>
    <property type="match status" value="1"/>
</dbReference>
<dbReference type="EMBL" id="JBDFQZ010000011">
    <property type="protein sequence ID" value="KAK9675739.1"/>
    <property type="molecule type" value="Genomic_DNA"/>
</dbReference>
<dbReference type="Pfam" id="PF08268">
    <property type="entry name" value="FBA_3"/>
    <property type="match status" value="1"/>
</dbReference>
<name>A0AAW1HIW6_SAPOF</name>
<dbReference type="Proteomes" id="UP001443914">
    <property type="component" value="Unassembled WGS sequence"/>
</dbReference>
<protein>
    <recommendedName>
        <fullName evidence="1">F-box associated beta-propeller type 3 domain-containing protein</fullName>
    </recommendedName>
</protein>
<organism evidence="2 3">
    <name type="scientific">Saponaria officinalis</name>
    <name type="common">Common soapwort</name>
    <name type="synonym">Lychnis saponaria</name>
    <dbReference type="NCBI Taxonomy" id="3572"/>
    <lineage>
        <taxon>Eukaryota</taxon>
        <taxon>Viridiplantae</taxon>
        <taxon>Streptophyta</taxon>
        <taxon>Embryophyta</taxon>
        <taxon>Tracheophyta</taxon>
        <taxon>Spermatophyta</taxon>
        <taxon>Magnoliopsida</taxon>
        <taxon>eudicotyledons</taxon>
        <taxon>Gunneridae</taxon>
        <taxon>Pentapetalae</taxon>
        <taxon>Caryophyllales</taxon>
        <taxon>Caryophyllaceae</taxon>
        <taxon>Caryophylleae</taxon>
        <taxon>Saponaria</taxon>
    </lineage>
</organism>
<comment type="caution">
    <text evidence="2">The sequence shown here is derived from an EMBL/GenBank/DDBJ whole genome shotgun (WGS) entry which is preliminary data.</text>
</comment>
<feature type="domain" description="F-box associated beta-propeller type 3" evidence="1">
    <location>
        <begin position="23"/>
        <end position="219"/>
    </location>
</feature>
<evidence type="ECO:0000313" key="2">
    <source>
        <dbReference type="EMBL" id="KAK9675739.1"/>
    </source>
</evidence>
<dbReference type="NCBIfam" id="TIGR01640">
    <property type="entry name" value="F_box_assoc_1"/>
    <property type="match status" value="1"/>
</dbReference>
<dbReference type="PANTHER" id="PTHR31111:SF134">
    <property type="entry name" value="F-BOX ASSOCIATED INTERACTION DOMAIN-CONTAINING PROTEIN"/>
    <property type="match status" value="1"/>
</dbReference>
<sequence>MYSFTERKTLRFLKKFDCVPNVPLWVSNSCHGIICFHLSSRSEILLSNPSIQEVVLLPPCPNKGSVRTLGFDPINNDYKVIVFAFNDRANTGNVYSLPEGCWRSLRVNVTLQYDHLLKGRAALNANGRVCNWLGYKVRSEPTSMLPFNMVKDDVLRLPSLVIVSFDMIEEVFNEVPMPECLHPNTQSHELISMSKWQACISCIHRYSICEVWVLNNDRRCSKELVVKHSDQEPMRPLNFLAK</sequence>